<protein>
    <submittedName>
        <fullName evidence="1">Uncharacterized protein</fullName>
    </submittedName>
</protein>
<gene>
    <name evidence="1" type="ORF">L1987_15736</name>
</gene>
<keyword evidence="2" id="KW-1185">Reference proteome</keyword>
<sequence>MQRRCKMYEIGVTWVFKLMVLELNGGKRLEISQELICSRGVGYARYRPMAEYRPRYVVLLKELSTGTE</sequence>
<evidence type="ECO:0000313" key="2">
    <source>
        <dbReference type="Proteomes" id="UP001056120"/>
    </source>
</evidence>
<evidence type="ECO:0000313" key="1">
    <source>
        <dbReference type="EMBL" id="KAI3816051.1"/>
    </source>
</evidence>
<organism evidence="1 2">
    <name type="scientific">Smallanthus sonchifolius</name>
    <dbReference type="NCBI Taxonomy" id="185202"/>
    <lineage>
        <taxon>Eukaryota</taxon>
        <taxon>Viridiplantae</taxon>
        <taxon>Streptophyta</taxon>
        <taxon>Embryophyta</taxon>
        <taxon>Tracheophyta</taxon>
        <taxon>Spermatophyta</taxon>
        <taxon>Magnoliopsida</taxon>
        <taxon>eudicotyledons</taxon>
        <taxon>Gunneridae</taxon>
        <taxon>Pentapetalae</taxon>
        <taxon>asterids</taxon>
        <taxon>campanulids</taxon>
        <taxon>Asterales</taxon>
        <taxon>Asteraceae</taxon>
        <taxon>Asteroideae</taxon>
        <taxon>Heliantheae alliance</taxon>
        <taxon>Millerieae</taxon>
        <taxon>Smallanthus</taxon>
    </lineage>
</organism>
<accession>A0ACB9J7E4</accession>
<dbReference type="Proteomes" id="UP001056120">
    <property type="component" value="Linkage Group LG05"/>
</dbReference>
<proteinExistence type="predicted"/>
<comment type="caution">
    <text evidence="1">The sequence shown here is derived from an EMBL/GenBank/DDBJ whole genome shotgun (WGS) entry which is preliminary data.</text>
</comment>
<reference evidence="2" key="1">
    <citation type="journal article" date="2022" name="Mol. Ecol. Resour.">
        <title>The genomes of chicory, endive, great burdock and yacon provide insights into Asteraceae palaeo-polyploidization history and plant inulin production.</title>
        <authorList>
            <person name="Fan W."/>
            <person name="Wang S."/>
            <person name="Wang H."/>
            <person name="Wang A."/>
            <person name="Jiang F."/>
            <person name="Liu H."/>
            <person name="Zhao H."/>
            <person name="Xu D."/>
            <person name="Zhang Y."/>
        </authorList>
    </citation>
    <scope>NUCLEOTIDE SEQUENCE [LARGE SCALE GENOMIC DNA]</scope>
    <source>
        <strain evidence="2">cv. Yunnan</strain>
    </source>
</reference>
<reference evidence="1 2" key="2">
    <citation type="journal article" date="2022" name="Mol. Ecol. Resour.">
        <title>The genomes of chicory, endive, great burdock and yacon provide insights into Asteraceae paleo-polyploidization history and plant inulin production.</title>
        <authorList>
            <person name="Fan W."/>
            <person name="Wang S."/>
            <person name="Wang H."/>
            <person name="Wang A."/>
            <person name="Jiang F."/>
            <person name="Liu H."/>
            <person name="Zhao H."/>
            <person name="Xu D."/>
            <person name="Zhang Y."/>
        </authorList>
    </citation>
    <scope>NUCLEOTIDE SEQUENCE [LARGE SCALE GENOMIC DNA]</scope>
    <source>
        <strain evidence="2">cv. Yunnan</strain>
        <tissue evidence="1">Leaves</tissue>
    </source>
</reference>
<dbReference type="EMBL" id="CM042022">
    <property type="protein sequence ID" value="KAI3816051.1"/>
    <property type="molecule type" value="Genomic_DNA"/>
</dbReference>
<name>A0ACB9J7E4_9ASTR</name>